<gene>
    <name evidence="1" type="ORF">LX64_02987</name>
</gene>
<evidence type="ECO:0008006" key="3">
    <source>
        <dbReference type="Google" id="ProtNLM"/>
    </source>
</evidence>
<keyword evidence="2" id="KW-1185">Reference proteome</keyword>
<dbReference type="Proteomes" id="UP000249547">
    <property type="component" value="Unassembled WGS sequence"/>
</dbReference>
<organism evidence="1 2">
    <name type="scientific">Chitinophaga skermanii</name>
    <dbReference type="NCBI Taxonomy" id="331697"/>
    <lineage>
        <taxon>Bacteria</taxon>
        <taxon>Pseudomonadati</taxon>
        <taxon>Bacteroidota</taxon>
        <taxon>Chitinophagia</taxon>
        <taxon>Chitinophagales</taxon>
        <taxon>Chitinophagaceae</taxon>
        <taxon>Chitinophaga</taxon>
    </lineage>
</organism>
<name>A0A327QHS9_9BACT</name>
<dbReference type="AlphaFoldDB" id="A0A327QHS9"/>
<dbReference type="EMBL" id="QLLL01000005">
    <property type="protein sequence ID" value="RAJ04109.1"/>
    <property type="molecule type" value="Genomic_DNA"/>
</dbReference>
<evidence type="ECO:0000313" key="2">
    <source>
        <dbReference type="Proteomes" id="UP000249547"/>
    </source>
</evidence>
<accession>A0A327QHS9</accession>
<dbReference type="RefSeq" id="WP_148707327.1">
    <property type="nucleotide sequence ID" value="NZ_QLLL01000005.1"/>
</dbReference>
<dbReference type="OrthoDB" id="679343at2"/>
<proteinExistence type="predicted"/>
<sequence>MTVKIKENSLVAKIAAGRLKSADMAIVFGDTIYLHGVSKSAFLAQPAWVRHEVCHVLQYKQFGFLNFLCRYLVEWVKVGYHANKYEAAARDAERDPGVMNGVIIA</sequence>
<comment type="caution">
    <text evidence="1">The sequence shown here is derived from an EMBL/GenBank/DDBJ whole genome shotgun (WGS) entry which is preliminary data.</text>
</comment>
<protein>
    <recommendedName>
        <fullName evidence="3">DUF4157 domain-containing protein</fullName>
    </recommendedName>
</protein>
<reference evidence="1 2" key="1">
    <citation type="submission" date="2018-06" db="EMBL/GenBank/DDBJ databases">
        <title>Genomic Encyclopedia of Archaeal and Bacterial Type Strains, Phase II (KMG-II): from individual species to whole genera.</title>
        <authorList>
            <person name="Goeker M."/>
        </authorList>
    </citation>
    <scope>NUCLEOTIDE SEQUENCE [LARGE SCALE GENOMIC DNA]</scope>
    <source>
        <strain evidence="1 2">DSM 23857</strain>
    </source>
</reference>
<evidence type="ECO:0000313" key="1">
    <source>
        <dbReference type="EMBL" id="RAJ04109.1"/>
    </source>
</evidence>